<dbReference type="InterPro" id="IPR023393">
    <property type="entry name" value="START-like_dom_sf"/>
</dbReference>
<sequence>MPEHPGEVDSSLVVRRETAASRAQVWAVIADGWTYSQWVVGNSRMRAVDAHWPQVGATIRHSVGIWPLVLDDVTVVLECRPLERLVLLAKGRPLGKARITLRLLDLDDGGCRIEMAEVPVGIPMGWVPKRLALAAAVPRNRECTWRLAALAERRVPEAGD</sequence>
<reference evidence="1 2" key="1">
    <citation type="journal article" date="2019" name="Emerg. Microbes Infect.">
        <title>Comprehensive subspecies identification of 175 nontuberculous mycobacteria species based on 7547 genomic profiles.</title>
        <authorList>
            <person name="Matsumoto Y."/>
            <person name="Kinjo T."/>
            <person name="Motooka D."/>
            <person name="Nabeya D."/>
            <person name="Jung N."/>
            <person name="Uechi K."/>
            <person name="Horii T."/>
            <person name="Iida T."/>
            <person name="Fujita J."/>
            <person name="Nakamura S."/>
        </authorList>
    </citation>
    <scope>NUCLEOTIDE SEQUENCE [LARGE SCALE GENOMIC DNA]</scope>
    <source>
        <strain evidence="1 2">JCM 13574</strain>
    </source>
</reference>
<accession>A0A7I7XEL8</accession>
<dbReference type="Gene3D" id="3.30.530.20">
    <property type="match status" value="1"/>
</dbReference>
<proteinExistence type="predicted"/>
<keyword evidence="2" id="KW-1185">Reference proteome</keyword>
<protein>
    <submittedName>
        <fullName evidence="1">Polyketide cyclase</fullName>
    </submittedName>
</protein>
<dbReference type="EMBL" id="AP022610">
    <property type="protein sequence ID" value="BBZ27598.1"/>
    <property type="molecule type" value="Genomic_DNA"/>
</dbReference>
<name>A0A7I7XEL8_9MYCO</name>
<dbReference type="AlphaFoldDB" id="A0A7I7XEL8"/>
<dbReference type="KEGG" id="mmag:MMAD_18930"/>
<organism evidence="1 2">
    <name type="scientific">Mycolicibacterium madagascariense</name>
    <dbReference type="NCBI Taxonomy" id="212765"/>
    <lineage>
        <taxon>Bacteria</taxon>
        <taxon>Bacillati</taxon>
        <taxon>Actinomycetota</taxon>
        <taxon>Actinomycetes</taxon>
        <taxon>Mycobacteriales</taxon>
        <taxon>Mycobacteriaceae</taxon>
        <taxon>Mycolicibacterium</taxon>
    </lineage>
</organism>
<evidence type="ECO:0000313" key="2">
    <source>
        <dbReference type="Proteomes" id="UP000466517"/>
    </source>
</evidence>
<dbReference type="RefSeq" id="WP_163735673.1">
    <property type="nucleotide sequence ID" value="NZ_AP022610.1"/>
</dbReference>
<gene>
    <name evidence="1" type="ORF">MMAD_18930</name>
</gene>
<evidence type="ECO:0000313" key="1">
    <source>
        <dbReference type="EMBL" id="BBZ27598.1"/>
    </source>
</evidence>
<dbReference type="SUPFAM" id="SSF55961">
    <property type="entry name" value="Bet v1-like"/>
    <property type="match status" value="1"/>
</dbReference>
<dbReference type="Proteomes" id="UP000466517">
    <property type="component" value="Chromosome"/>
</dbReference>